<dbReference type="InterPro" id="IPR031329">
    <property type="entry name" value="NEUT/ALK_ceramidase_N"/>
</dbReference>
<evidence type="ECO:0000313" key="5">
    <source>
        <dbReference type="Proteomes" id="UP001176940"/>
    </source>
</evidence>
<name>A0ABN9KS81_9NEOB</name>
<comment type="similarity">
    <text evidence="2">Belongs to the neutral ceramidase family.</text>
</comment>
<protein>
    <recommendedName>
        <fullName evidence="1 2">Neutral ceramidase</fullName>
        <ecNumber evidence="2">3.5.1.23</ecNumber>
    </recommendedName>
</protein>
<dbReference type="PANTHER" id="PTHR12670">
    <property type="entry name" value="CERAMIDASE"/>
    <property type="match status" value="1"/>
</dbReference>
<feature type="domain" description="Neutral/alkaline non-lysosomal ceramidase N-terminal" evidence="3">
    <location>
        <begin position="226"/>
        <end position="434"/>
    </location>
</feature>
<dbReference type="EMBL" id="CAUEEQ010000336">
    <property type="protein sequence ID" value="CAJ0916522.1"/>
    <property type="molecule type" value="Genomic_DNA"/>
</dbReference>
<dbReference type="PANTHER" id="PTHR12670:SF1">
    <property type="entry name" value="NEUTRAL CERAMIDASE"/>
    <property type="match status" value="1"/>
</dbReference>
<dbReference type="Pfam" id="PF04734">
    <property type="entry name" value="Ceramidase_alk"/>
    <property type="match status" value="2"/>
</dbReference>
<keyword evidence="2" id="KW-0378">Hydrolase</keyword>
<comment type="catalytic activity">
    <reaction evidence="2">
        <text>an N-acylsphing-4-enine + H2O = sphing-4-enine + a fatty acid</text>
        <dbReference type="Rhea" id="RHEA:20856"/>
        <dbReference type="ChEBI" id="CHEBI:15377"/>
        <dbReference type="ChEBI" id="CHEBI:28868"/>
        <dbReference type="ChEBI" id="CHEBI:52639"/>
        <dbReference type="ChEBI" id="CHEBI:57756"/>
        <dbReference type="EC" id="3.5.1.23"/>
    </reaction>
</comment>
<proteinExistence type="inferred from homology"/>
<sequence length="460" mass="50778">MGYASGEQRAGGLHTRLYSRAFIVAEPDNSKRVVFVSADIGMVSQRVRLEVMNILESKYNGLYRQDNVILSGTHTHSGPGGYFQYTIFRLISGGFSREATDAIVNGIVKASVVRRCVGDATHDARKNAAKRTQKRCVLRHVRRFFCQKSDARKMQLVAFSWYPFNTDKQMVIMKMVDMNGREVGLVSWFAVHAVSMPVTNHLVSSDNMGHASYLFEQVKNTGSLPGEVTTCIATGPGDNVFDSTKIIGEQIFERAVELYNSSTKEMLDTVNSAHQWVDMSNVTVKINETHTATTCKPALGYSFGAGTIDGPGLINFTQGMTEGNPFWDGVRDFLFGVPSNETIECHEPKPILLNTGEVRRGIPWHPTIIDVQMITIGSLAILAVPGEFTTMSGRRLREAVKKELDPSGAKDIDVVVSGLSNVYTHYITTFEEYQGNISNISNLIIGVGDTMGLCDFKCQD</sequence>
<keyword evidence="2" id="KW-0443">Lipid metabolism</keyword>
<reference evidence="4" key="1">
    <citation type="submission" date="2023-07" db="EMBL/GenBank/DDBJ databases">
        <authorList>
            <person name="Stuckert A."/>
        </authorList>
    </citation>
    <scope>NUCLEOTIDE SEQUENCE</scope>
</reference>
<evidence type="ECO:0000256" key="1">
    <source>
        <dbReference type="ARBA" id="ARBA00019235"/>
    </source>
</evidence>
<evidence type="ECO:0000256" key="2">
    <source>
        <dbReference type="RuleBase" id="RU366019"/>
    </source>
</evidence>
<keyword evidence="2" id="KW-0746">Sphingolipid metabolism</keyword>
<organism evidence="4 5">
    <name type="scientific">Ranitomeya imitator</name>
    <name type="common">mimic poison frog</name>
    <dbReference type="NCBI Taxonomy" id="111125"/>
    <lineage>
        <taxon>Eukaryota</taxon>
        <taxon>Metazoa</taxon>
        <taxon>Chordata</taxon>
        <taxon>Craniata</taxon>
        <taxon>Vertebrata</taxon>
        <taxon>Euteleostomi</taxon>
        <taxon>Amphibia</taxon>
        <taxon>Batrachia</taxon>
        <taxon>Anura</taxon>
        <taxon>Neobatrachia</taxon>
        <taxon>Hyloidea</taxon>
        <taxon>Dendrobatidae</taxon>
        <taxon>Dendrobatinae</taxon>
        <taxon>Ranitomeya</taxon>
    </lineage>
</organism>
<dbReference type="Proteomes" id="UP001176940">
    <property type="component" value="Unassembled WGS sequence"/>
</dbReference>
<feature type="domain" description="Neutral/alkaline non-lysosomal ceramidase N-terminal" evidence="3">
    <location>
        <begin position="1"/>
        <end position="222"/>
    </location>
</feature>
<gene>
    <name evidence="4" type="ORF">RIMI_LOCUS300004</name>
</gene>
<dbReference type="InterPro" id="IPR006823">
    <property type="entry name" value="Ceramidase_alk"/>
</dbReference>
<comment type="caution">
    <text evidence="4">The sequence shown here is derived from an EMBL/GenBank/DDBJ whole genome shotgun (WGS) entry which is preliminary data.</text>
</comment>
<evidence type="ECO:0000313" key="4">
    <source>
        <dbReference type="EMBL" id="CAJ0916522.1"/>
    </source>
</evidence>
<evidence type="ECO:0000259" key="3">
    <source>
        <dbReference type="Pfam" id="PF04734"/>
    </source>
</evidence>
<accession>A0ABN9KS81</accession>
<keyword evidence="5" id="KW-1185">Reference proteome</keyword>
<dbReference type="EC" id="3.5.1.23" evidence="2"/>